<dbReference type="CTD" id="958"/>
<dbReference type="OrthoDB" id="10031141at2759"/>
<dbReference type="GeneID" id="105926891"/>
<name>A0A3Q2ST21_FUNHE</name>
<feature type="repeat" description="TNFR-Cys" evidence="1">
    <location>
        <begin position="142"/>
        <end position="182"/>
    </location>
</feature>
<keyword evidence="1" id="KW-1015">Disulfide bond</keyword>
<dbReference type="PANTHER" id="PTHR46875:SF3">
    <property type="entry name" value="CD40 MOLECULE, TNF RECEPTOR SUPERFAMILY MEMBER 5"/>
    <property type="match status" value="1"/>
</dbReference>
<dbReference type="Gene3D" id="2.10.50.10">
    <property type="entry name" value="Tumor Necrosis Factor Receptor, subunit A, domain 2"/>
    <property type="match status" value="3"/>
</dbReference>
<feature type="domain" description="TNFR-Cys" evidence="4">
    <location>
        <begin position="101"/>
        <end position="140"/>
    </location>
</feature>
<feature type="disulfide bond" evidence="1">
    <location>
        <begin position="122"/>
        <end position="140"/>
    </location>
</feature>
<dbReference type="SUPFAM" id="SSF57586">
    <property type="entry name" value="TNF receptor-like"/>
    <property type="match status" value="2"/>
</dbReference>
<feature type="disulfide bond" evidence="1">
    <location>
        <begin position="164"/>
        <end position="182"/>
    </location>
</feature>
<dbReference type="Proteomes" id="UP000265000">
    <property type="component" value="Unplaced"/>
</dbReference>
<keyword evidence="6" id="KW-1185">Reference proteome</keyword>
<proteinExistence type="predicted"/>
<dbReference type="GO" id="GO:0009897">
    <property type="term" value="C:external side of plasma membrane"/>
    <property type="evidence" value="ECO:0007669"/>
    <property type="project" value="TreeGrafter"/>
</dbReference>
<keyword evidence="3" id="KW-0732">Signal</keyword>
<evidence type="ECO:0000256" key="1">
    <source>
        <dbReference type="PROSITE-ProRule" id="PRU00206"/>
    </source>
</evidence>
<keyword evidence="2" id="KW-0812">Transmembrane</keyword>
<dbReference type="PROSITE" id="PS50050">
    <property type="entry name" value="TNFR_NGFR_2"/>
    <property type="match status" value="2"/>
</dbReference>
<dbReference type="STRING" id="8078.ENSFHEP00000002863"/>
<feature type="chain" id="PRO_5018724350" evidence="3">
    <location>
        <begin position="22"/>
        <end position="308"/>
    </location>
</feature>
<dbReference type="Ensembl" id="ENSFHET00000011526.1">
    <property type="protein sequence ID" value="ENSFHEP00000002863.1"/>
    <property type="gene ID" value="ENSFHEG00000003682.1"/>
</dbReference>
<evidence type="ECO:0000313" key="5">
    <source>
        <dbReference type="Ensembl" id="ENSFHEP00000002863.1"/>
    </source>
</evidence>
<evidence type="ECO:0000313" key="6">
    <source>
        <dbReference type="Proteomes" id="UP000265000"/>
    </source>
</evidence>
<dbReference type="InterPro" id="IPR052135">
    <property type="entry name" value="TNFRSF5"/>
</dbReference>
<dbReference type="GO" id="GO:0002768">
    <property type="term" value="P:immune response-regulating cell surface receptor signaling pathway"/>
    <property type="evidence" value="ECO:0007669"/>
    <property type="project" value="TreeGrafter"/>
</dbReference>
<reference evidence="5" key="2">
    <citation type="submission" date="2025-09" db="UniProtKB">
        <authorList>
            <consortium name="Ensembl"/>
        </authorList>
    </citation>
    <scope>IDENTIFICATION</scope>
</reference>
<reference evidence="5" key="1">
    <citation type="submission" date="2025-08" db="UniProtKB">
        <authorList>
            <consortium name="Ensembl"/>
        </authorList>
    </citation>
    <scope>IDENTIFICATION</scope>
</reference>
<sequence length="308" mass="33557">MSGSTMCLLLLLSALMVLSTAEPLCDPLTQYEDNGVCCKMCAPGTKMNVNECNSPICEPCAQDEYHDTYNKEEKCKLQPYCDPNKNFEAPDHHKEKRTICTCKQGFHCSGESCSSCVPHKLCGPGEEVLQKGNTTKDTVCQPCPEGTFSNDTSMEKSCVEHTKCSLGFSAEQPGTDRSDTVCVANKRVHVALGTGLAIFLLALIGGVVLYCRKNSSFENGKKMVNVCVECIGPTGEVPKYEIEEETKTPMMERTPVETEDSSIPSGCSLEIGRSENGKVVCPVEEEGKYECLSRQESQISASSTVNYS</sequence>
<evidence type="ECO:0000256" key="3">
    <source>
        <dbReference type="SAM" id="SignalP"/>
    </source>
</evidence>
<keyword evidence="2" id="KW-0472">Membrane</keyword>
<dbReference type="AlphaFoldDB" id="A0A3Q2ST21"/>
<feature type="domain" description="TNFR-Cys" evidence="4">
    <location>
        <begin position="142"/>
        <end position="182"/>
    </location>
</feature>
<feature type="signal peptide" evidence="3">
    <location>
        <begin position="1"/>
        <end position="21"/>
    </location>
</feature>
<dbReference type="InterPro" id="IPR001368">
    <property type="entry name" value="TNFR/NGFR_Cys_rich_reg"/>
</dbReference>
<feature type="repeat" description="TNFR-Cys" evidence="1">
    <location>
        <begin position="101"/>
        <end position="140"/>
    </location>
</feature>
<feature type="transmembrane region" description="Helical" evidence="2">
    <location>
        <begin position="190"/>
        <end position="211"/>
    </location>
</feature>
<dbReference type="Pfam" id="PF00020">
    <property type="entry name" value="TNFR_c6"/>
    <property type="match status" value="2"/>
</dbReference>
<accession>A0A3Q2ST21</accession>
<feature type="disulfide bond" evidence="1">
    <location>
        <begin position="143"/>
        <end position="158"/>
    </location>
</feature>
<evidence type="ECO:0000256" key="2">
    <source>
        <dbReference type="SAM" id="Phobius"/>
    </source>
</evidence>
<dbReference type="SMART" id="SM00208">
    <property type="entry name" value="TNFR"/>
    <property type="match status" value="2"/>
</dbReference>
<evidence type="ECO:0000259" key="4">
    <source>
        <dbReference type="PROSITE" id="PS50050"/>
    </source>
</evidence>
<protein>
    <submittedName>
        <fullName evidence="5">CD40 molecule, TNF receptor superfamily member 5</fullName>
    </submittedName>
</protein>
<comment type="caution">
    <text evidence="1">Lacks conserved residue(s) required for the propagation of feature annotation.</text>
</comment>
<dbReference type="PANTHER" id="PTHR46875">
    <property type="entry name" value="TUMOR NECROSIS FACTOR RECEPTOR SUPERFAMILY MEMBER 5"/>
    <property type="match status" value="1"/>
</dbReference>
<keyword evidence="2" id="KW-1133">Transmembrane helix</keyword>
<organism evidence="5 6">
    <name type="scientific">Fundulus heteroclitus</name>
    <name type="common">Killifish</name>
    <name type="synonym">Mummichog</name>
    <dbReference type="NCBI Taxonomy" id="8078"/>
    <lineage>
        <taxon>Eukaryota</taxon>
        <taxon>Metazoa</taxon>
        <taxon>Chordata</taxon>
        <taxon>Craniata</taxon>
        <taxon>Vertebrata</taxon>
        <taxon>Euteleostomi</taxon>
        <taxon>Actinopterygii</taxon>
        <taxon>Neopterygii</taxon>
        <taxon>Teleostei</taxon>
        <taxon>Neoteleostei</taxon>
        <taxon>Acanthomorphata</taxon>
        <taxon>Ovalentaria</taxon>
        <taxon>Atherinomorphae</taxon>
        <taxon>Cyprinodontiformes</taxon>
        <taxon>Fundulidae</taxon>
        <taxon>Fundulus</taxon>
    </lineage>
</organism>
<dbReference type="GeneTree" id="ENSGT00940000166581"/>
<dbReference type="GO" id="GO:0035631">
    <property type="term" value="C:CD40 receptor complex"/>
    <property type="evidence" value="ECO:0007669"/>
    <property type="project" value="TreeGrafter"/>
</dbReference>